<dbReference type="InterPro" id="IPR052037">
    <property type="entry name" value="LPS_export_LptA"/>
</dbReference>
<dbReference type="Pfam" id="PF03968">
    <property type="entry name" value="LptD_N"/>
    <property type="match status" value="1"/>
</dbReference>
<evidence type="ECO:0000256" key="4">
    <source>
        <dbReference type="HAMAP-Rule" id="MF_01914"/>
    </source>
</evidence>
<feature type="domain" description="Organic solvent tolerance-like N-terminal" evidence="6">
    <location>
        <begin position="40"/>
        <end position="150"/>
    </location>
</feature>
<proteinExistence type="inferred from homology"/>
<keyword evidence="8" id="KW-1185">Reference proteome</keyword>
<comment type="subunit">
    <text evidence="4">Component of the lipopolysaccharide transport and assembly complex.</text>
</comment>
<comment type="similarity">
    <text evidence="4">Belongs to the LptA family.</text>
</comment>
<feature type="region of interest" description="Disordered" evidence="5">
    <location>
        <begin position="149"/>
        <end position="179"/>
    </location>
</feature>
<name>A0ABP9B9N4_9GAMM</name>
<evidence type="ECO:0000256" key="2">
    <source>
        <dbReference type="ARBA" id="ARBA00022729"/>
    </source>
</evidence>
<reference evidence="8" key="1">
    <citation type="journal article" date="2019" name="Int. J. Syst. Evol. Microbiol.">
        <title>The Global Catalogue of Microorganisms (GCM) 10K type strain sequencing project: providing services to taxonomists for standard genome sequencing and annotation.</title>
        <authorList>
            <consortium name="The Broad Institute Genomics Platform"/>
            <consortium name="The Broad Institute Genome Sequencing Center for Infectious Disease"/>
            <person name="Wu L."/>
            <person name="Ma J."/>
        </authorList>
    </citation>
    <scope>NUCLEOTIDE SEQUENCE [LARGE SCALE GENOMIC DNA]</scope>
    <source>
        <strain evidence="8">JCM 18204</strain>
    </source>
</reference>
<dbReference type="Proteomes" id="UP001499959">
    <property type="component" value="Unassembled WGS sequence"/>
</dbReference>
<evidence type="ECO:0000313" key="8">
    <source>
        <dbReference type="Proteomes" id="UP001499959"/>
    </source>
</evidence>
<dbReference type="PANTHER" id="PTHR36504:SF1">
    <property type="entry name" value="LIPOPOLYSACCHARIDE EXPORT SYSTEM PROTEIN LPTA"/>
    <property type="match status" value="1"/>
</dbReference>
<evidence type="ECO:0000256" key="3">
    <source>
        <dbReference type="ARBA" id="ARBA00022764"/>
    </source>
</evidence>
<dbReference type="HAMAP" id="MF_01914">
    <property type="entry name" value="LPS_assembly_LptA"/>
    <property type="match status" value="1"/>
</dbReference>
<comment type="caution">
    <text evidence="7">The sequence shown here is derived from an EMBL/GenBank/DDBJ whole genome shotgun (WGS) entry which is preliminary data.</text>
</comment>
<dbReference type="InterPro" id="IPR005653">
    <property type="entry name" value="OstA-like_N"/>
</dbReference>
<keyword evidence="2 4" id="KW-0732">Signal</keyword>
<comment type="function">
    <text evidence="4">Involved in the assembly of lipopolysaccharide (LPS). Required for the translocation of LPS from the inner membrane to the outer membrane. May form a bridge between the inner membrane and the outer membrane, via interactions with LptC and LptD, thereby facilitating LPS transfer across the periplasm.</text>
</comment>
<dbReference type="RefSeq" id="WP_345302893.1">
    <property type="nucleotide sequence ID" value="NZ_BAABJE010000007.1"/>
</dbReference>
<sequence length="179" mass="18948" precursor="true">MRPIADTTARRALPLAAAVLALAFAGIAVARDADRSQPMNIESDRQEGTLDGNSVNVLTGNVTITQGSLDIRASRADIHQRGGDVVRAVLTGNQAVLKQQMDDGSPMTAKADRIDYDMTADVIVLTGNYTVTTPRGSTSGQRLTYNLKSGRVESGGDSGRVRMTIQPKASRTPPAAEKP</sequence>
<feature type="chain" id="PRO_5044916393" description="Lipopolysaccharide export system protein LptA" evidence="4">
    <location>
        <begin position="31"/>
        <end position="179"/>
    </location>
</feature>
<dbReference type="NCBIfam" id="TIGR03002">
    <property type="entry name" value="outer_YhbN_LptA"/>
    <property type="match status" value="1"/>
</dbReference>
<feature type="signal peptide" evidence="4">
    <location>
        <begin position="1"/>
        <end position="30"/>
    </location>
</feature>
<evidence type="ECO:0000256" key="5">
    <source>
        <dbReference type="SAM" id="MobiDB-lite"/>
    </source>
</evidence>
<evidence type="ECO:0000259" key="6">
    <source>
        <dbReference type="Pfam" id="PF03968"/>
    </source>
</evidence>
<organism evidence="7 8">
    <name type="scientific">Lysobacter hankyongensis</name>
    <dbReference type="NCBI Taxonomy" id="1176535"/>
    <lineage>
        <taxon>Bacteria</taxon>
        <taxon>Pseudomonadati</taxon>
        <taxon>Pseudomonadota</taxon>
        <taxon>Gammaproteobacteria</taxon>
        <taxon>Lysobacterales</taxon>
        <taxon>Lysobacteraceae</taxon>
        <taxon>Lysobacter</taxon>
    </lineage>
</organism>
<keyword evidence="1 4" id="KW-0813">Transport</keyword>
<evidence type="ECO:0000313" key="7">
    <source>
        <dbReference type="EMBL" id="GAA4792245.1"/>
    </source>
</evidence>
<protein>
    <recommendedName>
        <fullName evidence="4">Lipopolysaccharide export system protein LptA</fullName>
    </recommendedName>
</protein>
<gene>
    <name evidence="4 7" type="primary">lptA</name>
    <name evidence="7" type="ORF">GCM10023307_17010</name>
</gene>
<evidence type="ECO:0000256" key="1">
    <source>
        <dbReference type="ARBA" id="ARBA00022448"/>
    </source>
</evidence>
<comment type="subcellular location">
    <subcellularLocation>
        <location evidence="4">Periplasm</location>
    </subcellularLocation>
</comment>
<accession>A0ABP9B9N4</accession>
<dbReference type="Gene3D" id="2.60.450.10">
    <property type="entry name" value="Lipopolysaccharide (LPS) transport protein A like domain"/>
    <property type="match status" value="1"/>
</dbReference>
<keyword evidence="3 4" id="KW-0574">Periplasm</keyword>
<dbReference type="InterPro" id="IPR014340">
    <property type="entry name" value="LptA"/>
</dbReference>
<dbReference type="EMBL" id="BAABJE010000007">
    <property type="protein sequence ID" value="GAA4792245.1"/>
    <property type="molecule type" value="Genomic_DNA"/>
</dbReference>
<dbReference type="PANTHER" id="PTHR36504">
    <property type="entry name" value="LIPOPOLYSACCHARIDE EXPORT SYSTEM PROTEIN LPTA"/>
    <property type="match status" value="1"/>
</dbReference>